<evidence type="ECO:0000256" key="3">
    <source>
        <dbReference type="ARBA" id="ARBA00022840"/>
    </source>
</evidence>
<sequence>MASRPTEDPRPLAVVYDKGAVHPVEAVSAIGPLAPILFLVAPTDHALRLLPVMRRLAEAQVLTDDLEADAAALRERRPAGIITFSEKMVPRTAALAGRLALPYHSPATTELLTDKFAQRDRLRLCDVDPTRSVAIHGVGEWPEAVRTVGLPAVLKPLRGGGSRDTYPIRDEATGRDLTKRLIDGPDATHGLVLEEFLRGRDTRPFGDYVSVESAVVQGRIHHLAVTGKLPQVEPFREVGQFWPAYTPPGEREQILELTTRALRALDIRLGVTHTEIKLTAGGPRIIEVNGRLGGHLNELSRRATGVDLVQFAAGIALGHPAGPPPPMPSRVFWQFRSPAPLDAVSLDEATGGRDAAGLPGVSRYVPYVRAGERVDVGVMTNPLDLACGDSEDHLTMAAQIDRLKDVLSYRFTFPNGRQQTLSARALTPPRAFS</sequence>
<evidence type="ECO:0000313" key="6">
    <source>
        <dbReference type="EMBL" id="GIE24499.1"/>
    </source>
</evidence>
<feature type="domain" description="ATP-grasp" evidence="5">
    <location>
        <begin position="119"/>
        <end position="317"/>
    </location>
</feature>
<reference evidence="6 7" key="1">
    <citation type="submission" date="2021-01" db="EMBL/GenBank/DDBJ databases">
        <title>Whole genome shotgun sequence of Actinoplanes humidus NBRC 14915.</title>
        <authorList>
            <person name="Komaki H."/>
            <person name="Tamura T."/>
        </authorList>
    </citation>
    <scope>NUCLEOTIDE SEQUENCE [LARGE SCALE GENOMIC DNA]</scope>
    <source>
        <strain evidence="6 7">NBRC 14915</strain>
    </source>
</reference>
<keyword evidence="3 4" id="KW-0067">ATP-binding</keyword>
<dbReference type="PROSITE" id="PS50975">
    <property type="entry name" value="ATP_GRASP"/>
    <property type="match status" value="1"/>
</dbReference>
<dbReference type="RefSeq" id="WP_203841511.1">
    <property type="nucleotide sequence ID" value="NZ_BAAATV010000019.1"/>
</dbReference>
<dbReference type="Proteomes" id="UP000603200">
    <property type="component" value="Unassembled WGS sequence"/>
</dbReference>
<dbReference type="Pfam" id="PF02786">
    <property type="entry name" value="CPSase_L_D2"/>
    <property type="match status" value="1"/>
</dbReference>
<gene>
    <name evidence="6" type="ORF">Ahu01nite_076010</name>
</gene>
<dbReference type="InterPro" id="IPR005479">
    <property type="entry name" value="CPAse_ATP-bd"/>
</dbReference>
<keyword evidence="2 4" id="KW-0547">Nucleotide-binding</keyword>
<evidence type="ECO:0000256" key="4">
    <source>
        <dbReference type="PROSITE-ProRule" id="PRU00409"/>
    </source>
</evidence>
<keyword evidence="7" id="KW-1185">Reference proteome</keyword>
<evidence type="ECO:0000313" key="7">
    <source>
        <dbReference type="Proteomes" id="UP000603200"/>
    </source>
</evidence>
<evidence type="ECO:0000256" key="2">
    <source>
        <dbReference type="ARBA" id="ARBA00022741"/>
    </source>
</evidence>
<dbReference type="InterPro" id="IPR052032">
    <property type="entry name" value="ATP-dep_AA_Ligase"/>
</dbReference>
<dbReference type="PANTHER" id="PTHR43585:SF2">
    <property type="entry name" value="ATP-GRASP ENZYME FSQD"/>
    <property type="match status" value="1"/>
</dbReference>
<dbReference type="Gene3D" id="3.30.470.20">
    <property type="entry name" value="ATP-grasp fold, B domain"/>
    <property type="match status" value="1"/>
</dbReference>
<protein>
    <recommendedName>
        <fullName evidence="5">ATP-grasp domain-containing protein</fullName>
    </recommendedName>
</protein>
<dbReference type="PANTHER" id="PTHR43585">
    <property type="entry name" value="FUMIPYRROLE BIOSYNTHESIS PROTEIN C"/>
    <property type="match status" value="1"/>
</dbReference>
<evidence type="ECO:0000256" key="1">
    <source>
        <dbReference type="ARBA" id="ARBA00022598"/>
    </source>
</evidence>
<dbReference type="SUPFAM" id="SSF56059">
    <property type="entry name" value="Glutathione synthetase ATP-binding domain-like"/>
    <property type="match status" value="1"/>
</dbReference>
<proteinExistence type="predicted"/>
<comment type="caution">
    <text evidence="6">The sequence shown here is derived from an EMBL/GenBank/DDBJ whole genome shotgun (WGS) entry which is preliminary data.</text>
</comment>
<name>A0ABQ4A0X2_9ACTN</name>
<evidence type="ECO:0000259" key="5">
    <source>
        <dbReference type="PROSITE" id="PS50975"/>
    </source>
</evidence>
<dbReference type="EMBL" id="BOMN01000111">
    <property type="protein sequence ID" value="GIE24499.1"/>
    <property type="molecule type" value="Genomic_DNA"/>
</dbReference>
<organism evidence="6 7">
    <name type="scientific">Winogradskya humida</name>
    <dbReference type="NCBI Taxonomy" id="113566"/>
    <lineage>
        <taxon>Bacteria</taxon>
        <taxon>Bacillati</taxon>
        <taxon>Actinomycetota</taxon>
        <taxon>Actinomycetes</taxon>
        <taxon>Micromonosporales</taxon>
        <taxon>Micromonosporaceae</taxon>
        <taxon>Winogradskya</taxon>
    </lineage>
</organism>
<dbReference type="InterPro" id="IPR011761">
    <property type="entry name" value="ATP-grasp"/>
</dbReference>
<accession>A0ABQ4A0X2</accession>
<keyword evidence="1" id="KW-0436">Ligase</keyword>